<dbReference type="SUPFAM" id="SSF75217">
    <property type="entry name" value="alpha/beta knot"/>
    <property type="match status" value="1"/>
</dbReference>
<dbReference type="Gene3D" id="3.40.1280.10">
    <property type="match status" value="1"/>
</dbReference>
<keyword evidence="2" id="KW-0489">Methyltransferase</keyword>
<dbReference type="InterPro" id="IPR007158">
    <property type="entry name" value="TrmY"/>
</dbReference>
<evidence type="ECO:0000313" key="6">
    <source>
        <dbReference type="Proteomes" id="UP001370348"/>
    </source>
</evidence>
<dbReference type="RefSeq" id="WP_394828184.1">
    <property type="nucleotide sequence ID" value="NZ_CP089984.1"/>
</dbReference>
<reference evidence="5 6" key="1">
    <citation type="submission" date="2021-12" db="EMBL/GenBank/DDBJ databases">
        <title>Discovery of the Pendulisporaceae a myxobacterial family with distinct sporulation behavior and unique specialized metabolism.</title>
        <authorList>
            <person name="Garcia R."/>
            <person name="Popoff A."/>
            <person name="Bader C.D."/>
            <person name="Loehr J."/>
            <person name="Walesch S."/>
            <person name="Walt C."/>
            <person name="Boldt J."/>
            <person name="Bunk B."/>
            <person name="Haeckl F.J.F.P.J."/>
            <person name="Gunesch A.P."/>
            <person name="Birkelbach J."/>
            <person name="Nuebel U."/>
            <person name="Pietschmann T."/>
            <person name="Bach T."/>
            <person name="Mueller R."/>
        </authorList>
    </citation>
    <scope>NUCLEOTIDE SEQUENCE [LARGE SCALE GENOMIC DNA]</scope>
    <source>
        <strain evidence="5 6">MSr11954</strain>
    </source>
</reference>
<proteinExistence type="inferred from homology"/>
<evidence type="ECO:0000256" key="3">
    <source>
        <dbReference type="ARBA" id="ARBA00022679"/>
    </source>
</evidence>
<accession>A0ABZ2M7S4</accession>
<dbReference type="PANTHER" id="PTHR40703:SF1">
    <property type="entry name" value="TRNA (PSEUDOURIDINE(54)-N(1))-METHYLTRANSFERASE"/>
    <property type="match status" value="1"/>
</dbReference>
<name>A0ABZ2M7S4_9BACT</name>
<sequence length="214" mass="22631">MRRFVVIGQKATASPDFSLLDIAGTSGRLDVLLRCIRAALLVSHGLRGDTVLYLVLLGGPRAPRALRIEGSIVRFLRPDERTLGVLLQKALSVPSGEDVAGAGAFVPLRRGISVVDGGLEAVLHDIGPATYYVLEEGAPDVRGARLDVENPVFVLGDHQGFDPPTRARLAEIQAAALGLGPVSIHTDDAITVVSNELDRRLADRGANPAPAPRS</sequence>
<protein>
    <recommendedName>
        <fullName evidence="7">tRNA (pseudouridine(54)-N(1))-methyltransferase</fullName>
    </recommendedName>
</protein>
<dbReference type="Pfam" id="PF04013">
    <property type="entry name" value="Methyltrn_RNA_2"/>
    <property type="match status" value="1"/>
</dbReference>
<dbReference type="InterPro" id="IPR029028">
    <property type="entry name" value="Alpha/beta_knot_MTases"/>
</dbReference>
<dbReference type="PANTHER" id="PTHR40703">
    <property type="entry name" value="TRNA (PSEUDOURIDINE(54)-N(1))-METHYLTRANSFERASE"/>
    <property type="match status" value="1"/>
</dbReference>
<gene>
    <name evidence="5" type="ORF">LZC94_15090</name>
</gene>
<evidence type="ECO:0000256" key="2">
    <source>
        <dbReference type="ARBA" id="ARBA00022603"/>
    </source>
</evidence>
<keyword evidence="3" id="KW-0808">Transferase</keyword>
<dbReference type="HAMAP" id="MF_00587">
    <property type="entry name" value="tRNA_methyltr_TrmY"/>
    <property type="match status" value="1"/>
</dbReference>
<dbReference type="EMBL" id="CP089984">
    <property type="protein sequence ID" value="WXB18553.1"/>
    <property type="molecule type" value="Genomic_DNA"/>
</dbReference>
<evidence type="ECO:0000256" key="1">
    <source>
        <dbReference type="ARBA" id="ARBA00022490"/>
    </source>
</evidence>
<evidence type="ECO:0000256" key="4">
    <source>
        <dbReference type="ARBA" id="ARBA00022691"/>
    </source>
</evidence>
<keyword evidence="1" id="KW-0963">Cytoplasm</keyword>
<organism evidence="5 6">
    <name type="scientific">Pendulispora albinea</name>
    <dbReference type="NCBI Taxonomy" id="2741071"/>
    <lineage>
        <taxon>Bacteria</taxon>
        <taxon>Pseudomonadati</taxon>
        <taxon>Myxococcota</taxon>
        <taxon>Myxococcia</taxon>
        <taxon>Myxococcales</taxon>
        <taxon>Sorangiineae</taxon>
        <taxon>Pendulisporaceae</taxon>
        <taxon>Pendulispora</taxon>
    </lineage>
</organism>
<keyword evidence="4" id="KW-0949">S-adenosyl-L-methionine</keyword>
<evidence type="ECO:0008006" key="7">
    <source>
        <dbReference type="Google" id="ProtNLM"/>
    </source>
</evidence>
<dbReference type="CDD" id="cd18087">
    <property type="entry name" value="TrmY-like"/>
    <property type="match status" value="1"/>
</dbReference>
<dbReference type="Proteomes" id="UP001370348">
    <property type="component" value="Chromosome"/>
</dbReference>
<evidence type="ECO:0000313" key="5">
    <source>
        <dbReference type="EMBL" id="WXB18553.1"/>
    </source>
</evidence>
<dbReference type="InterPro" id="IPR029026">
    <property type="entry name" value="tRNA_m1G_MTases_N"/>
</dbReference>
<keyword evidence="6" id="KW-1185">Reference proteome</keyword>